<comment type="function">
    <text evidence="1 15 17">Specifically methylates guanosine-37 in various tRNAs.</text>
</comment>
<dbReference type="HAMAP" id="MF_00605">
    <property type="entry name" value="TrmD"/>
    <property type="match status" value="1"/>
</dbReference>
<keyword evidence="7 15" id="KW-0963">Cytoplasm</keyword>
<evidence type="ECO:0000256" key="12">
    <source>
        <dbReference type="ARBA" id="ARBA00029736"/>
    </source>
</evidence>
<dbReference type="AlphaFoldDB" id="A0A1F5E7U4"/>
<dbReference type="STRING" id="1797457.A2160_03070"/>
<dbReference type="PANTHER" id="PTHR46417:SF1">
    <property type="entry name" value="TRNA (GUANINE-N(1)-)-METHYLTRANSFERASE"/>
    <property type="match status" value="1"/>
</dbReference>
<dbReference type="PIRSF" id="PIRSF000386">
    <property type="entry name" value="tRNA_mtase"/>
    <property type="match status" value="1"/>
</dbReference>
<dbReference type="InterPro" id="IPR016009">
    <property type="entry name" value="tRNA_MeTrfase_TRMD/TRM10"/>
</dbReference>
<keyword evidence="9 15" id="KW-0808">Transferase</keyword>
<feature type="domain" description="tRNA methyltransferase TRMD/TRM10-type" evidence="18">
    <location>
        <begin position="1"/>
        <end position="215"/>
    </location>
</feature>
<dbReference type="PANTHER" id="PTHR46417">
    <property type="entry name" value="TRNA (GUANINE-N(1)-)-METHYLTRANSFERASE"/>
    <property type="match status" value="1"/>
</dbReference>
<dbReference type="Gene3D" id="3.40.1280.10">
    <property type="match status" value="1"/>
</dbReference>
<evidence type="ECO:0000259" key="18">
    <source>
        <dbReference type="Pfam" id="PF01746"/>
    </source>
</evidence>
<evidence type="ECO:0000256" key="9">
    <source>
        <dbReference type="ARBA" id="ARBA00022679"/>
    </source>
</evidence>
<comment type="subcellular location">
    <subcellularLocation>
        <location evidence="2 15 17">Cytoplasm</location>
    </subcellularLocation>
</comment>
<comment type="similarity">
    <text evidence="3 15 17">Belongs to the RNA methyltransferase TrmD family.</text>
</comment>
<evidence type="ECO:0000313" key="20">
    <source>
        <dbReference type="Proteomes" id="UP000177006"/>
    </source>
</evidence>
<evidence type="ECO:0000256" key="8">
    <source>
        <dbReference type="ARBA" id="ARBA00022603"/>
    </source>
</evidence>
<evidence type="ECO:0000256" key="5">
    <source>
        <dbReference type="ARBA" id="ARBA00012807"/>
    </source>
</evidence>
<organism evidence="19 20">
    <name type="scientific">Candidatus Beckwithbacteria bacterium RBG_13_42_9</name>
    <dbReference type="NCBI Taxonomy" id="1797457"/>
    <lineage>
        <taxon>Bacteria</taxon>
        <taxon>Candidatus Beckwithiibacteriota</taxon>
    </lineage>
</organism>
<evidence type="ECO:0000256" key="13">
    <source>
        <dbReference type="ARBA" id="ARBA00033392"/>
    </source>
</evidence>
<dbReference type="GO" id="GO:0002939">
    <property type="term" value="P:tRNA N1-guanine methylation"/>
    <property type="evidence" value="ECO:0007669"/>
    <property type="project" value="TreeGrafter"/>
</dbReference>
<comment type="caution">
    <text evidence="19">The sequence shown here is derived from an EMBL/GenBank/DDBJ whole genome shotgun (WGS) entry which is preliminary data.</text>
</comment>
<dbReference type="EMBL" id="MEZK01000010">
    <property type="protein sequence ID" value="OGD63421.1"/>
    <property type="molecule type" value="Genomic_DNA"/>
</dbReference>
<accession>A0A1F5E7U4</accession>
<protein>
    <recommendedName>
        <fullName evidence="6 15">tRNA (guanine-N(1)-)-methyltransferase</fullName>
        <ecNumber evidence="5 15">2.1.1.228</ecNumber>
    </recommendedName>
    <alternativeName>
        <fullName evidence="12 15">M1G-methyltransferase</fullName>
    </alternativeName>
    <alternativeName>
        <fullName evidence="13 15">tRNA [GM37] methyltransferase</fullName>
    </alternativeName>
</protein>
<evidence type="ECO:0000256" key="10">
    <source>
        <dbReference type="ARBA" id="ARBA00022691"/>
    </source>
</evidence>
<dbReference type="InterPro" id="IPR029028">
    <property type="entry name" value="Alpha/beta_knot_MTases"/>
</dbReference>
<evidence type="ECO:0000256" key="7">
    <source>
        <dbReference type="ARBA" id="ARBA00022490"/>
    </source>
</evidence>
<evidence type="ECO:0000256" key="15">
    <source>
        <dbReference type="HAMAP-Rule" id="MF_00605"/>
    </source>
</evidence>
<dbReference type="Proteomes" id="UP000177006">
    <property type="component" value="Unassembled WGS sequence"/>
</dbReference>
<dbReference type="NCBIfam" id="TIGR00088">
    <property type="entry name" value="trmD"/>
    <property type="match status" value="1"/>
</dbReference>
<dbReference type="InterPro" id="IPR023148">
    <property type="entry name" value="tRNA_m1G_MeTrfase_C_sf"/>
</dbReference>
<evidence type="ECO:0000256" key="14">
    <source>
        <dbReference type="ARBA" id="ARBA00047783"/>
    </source>
</evidence>
<keyword evidence="10 15" id="KW-0949">S-adenosyl-L-methionine</keyword>
<comment type="caution">
    <text evidence="15">Lacks conserved residue(s) required for the propagation of feature annotation.</text>
</comment>
<dbReference type="Pfam" id="PF01746">
    <property type="entry name" value="tRNA_m1G_MT"/>
    <property type="match status" value="1"/>
</dbReference>
<evidence type="ECO:0000256" key="3">
    <source>
        <dbReference type="ARBA" id="ARBA00007630"/>
    </source>
</evidence>
<evidence type="ECO:0000256" key="16">
    <source>
        <dbReference type="PIRSR" id="PIRSR000386-1"/>
    </source>
</evidence>
<dbReference type="NCBIfam" id="NF000648">
    <property type="entry name" value="PRK00026.1"/>
    <property type="match status" value="1"/>
</dbReference>
<evidence type="ECO:0000313" key="19">
    <source>
        <dbReference type="EMBL" id="OGD63421.1"/>
    </source>
</evidence>
<evidence type="ECO:0000256" key="17">
    <source>
        <dbReference type="RuleBase" id="RU003464"/>
    </source>
</evidence>
<evidence type="ECO:0000256" key="4">
    <source>
        <dbReference type="ARBA" id="ARBA00011738"/>
    </source>
</evidence>
<dbReference type="Gene3D" id="1.10.1270.20">
    <property type="entry name" value="tRNA(m1g37)methyltransferase, domain 2"/>
    <property type="match status" value="1"/>
</dbReference>
<dbReference type="SUPFAM" id="SSF75217">
    <property type="entry name" value="alpha/beta knot"/>
    <property type="match status" value="1"/>
</dbReference>
<dbReference type="InterPro" id="IPR029026">
    <property type="entry name" value="tRNA_m1G_MTases_N"/>
</dbReference>
<name>A0A1F5E7U4_9BACT</name>
<evidence type="ECO:0000256" key="2">
    <source>
        <dbReference type="ARBA" id="ARBA00004496"/>
    </source>
</evidence>
<gene>
    <name evidence="15" type="primary">trmD</name>
    <name evidence="19" type="ORF">A2160_03070</name>
</gene>
<proteinExistence type="inferred from homology"/>
<dbReference type="CDD" id="cd18080">
    <property type="entry name" value="TrmD-like"/>
    <property type="match status" value="1"/>
</dbReference>
<keyword evidence="8 15" id="KW-0489">Methyltransferase</keyword>
<reference evidence="19 20" key="1">
    <citation type="journal article" date="2016" name="Nat. Commun.">
        <title>Thousands of microbial genomes shed light on interconnected biogeochemical processes in an aquifer system.</title>
        <authorList>
            <person name="Anantharaman K."/>
            <person name="Brown C.T."/>
            <person name="Hug L.A."/>
            <person name="Sharon I."/>
            <person name="Castelle C.J."/>
            <person name="Probst A.J."/>
            <person name="Thomas B.C."/>
            <person name="Singh A."/>
            <person name="Wilkins M.J."/>
            <person name="Karaoz U."/>
            <person name="Brodie E.L."/>
            <person name="Williams K.H."/>
            <person name="Hubbard S.S."/>
            <person name="Banfield J.F."/>
        </authorList>
    </citation>
    <scope>NUCLEOTIDE SEQUENCE [LARGE SCALE GENOMIC DNA]</scope>
</reference>
<feature type="binding site" evidence="16">
    <location>
        <begin position="134"/>
        <end position="139"/>
    </location>
    <ligand>
        <name>S-adenosyl-L-methionine</name>
        <dbReference type="ChEBI" id="CHEBI:59789"/>
    </ligand>
</feature>
<dbReference type="EC" id="2.1.1.228" evidence="5 15"/>
<evidence type="ECO:0000256" key="6">
    <source>
        <dbReference type="ARBA" id="ARBA00014679"/>
    </source>
</evidence>
<dbReference type="InterPro" id="IPR002649">
    <property type="entry name" value="tRNA_m1G_MeTrfase_TrmD"/>
</dbReference>
<evidence type="ECO:0000256" key="1">
    <source>
        <dbReference type="ARBA" id="ARBA00002634"/>
    </source>
</evidence>
<dbReference type="GO" id="GO:0052906">
    <property type="term" value="F:tRNA (guanine(37)-N1)-methyltransferase activity"/>
    <property type="evidence" value="ECO:0007669"/>
    <property type="project" value="UniProtKB-UniRule"/>
</dbReference>
<evidence type="ECO:0000256" key="11">
    <source>
        <dbReference type="ARBA" id="ARBA00022694"/>
    </source>
</evidence>
<comment type="catalytic activity">
    <reaction evidence="14 15 17">
        <text>guanosine(37) in tRNA + S-adenosyl-L-methionine = N(1)-methylguanosine(37) in tRNA + S-adenosyl-L-homocysteine + H(+)</text>
        <dbReference type="Rhea" id="RHEA:36899"/>
        <dbReference type="Rhea" id="RHEA-COMP:10145"/>
        <dbReference type="Rhea" id="RHEA-COMP:10147"/>
        <dbReference type="ChEBI" id="CHEBI:15378"/>
        <dbReference type="ChEBI" id="CHEBI:57856"/>
        <dbReference type="ChEBI" id="CHEBI:59789"/>
        <dbReference type="ChEBI" id="CHEBI:73542"/>
        <dbReference type="ChEBI" id="CHEBI:74269"/>
        <dbReference type="EC" id="2.1.1.228"/>
    </reaction>
</comment>
<sequence>MKIDILTIFPEMFSSPFAESMLKRAQKKRIVEIKIHNLRDWSTDKYRSVDDSPFGGGAGMVMRVDVVDRALTDLKAKSLPLKAKVILLDTKGRLYDQQKAQELTKVEHLILIAGHYEGIDHRVHKHLADEVISIGEYVLTGGEIPVMVIVDSVVRLLPGVLGNPESLSEESYSLSKSYIEYPQYTRPPEYKGWKVPEVLLSGDPKKIKQWQEEKTK</sequence>
<feature type="binding site" evidence="15 16">
    <location>
        <position position="114"/>
    </location>
    <ligand>
        <name>S-adenosyl-L-methionine</name>
        <dbReference type="ChEBI" id="CHEBI:59789"/>
    </ligand>
</feature>
<dbReference type="FunFam" id="3.40.1280.10:FF:000001">
    <property type="entry name" value="tRNA (guanine-N(1)-)-methyltransferase"/>
    <property type="match status" value="1"/>
</dbReference>
<comment type="subunit">
    <text evidence="4 15 17">Homodimer.</text>
</comment>
<dbReference type="GO" id="GO:0005829">
    <property type="term" value="C:cytosol"/>
    <property type="evidence" value="ECO:0007669"/>
    <property type="project" value="TreeGrafter"/>
</dbReference>
<keyword evidence="11 15" id="KW-0819">tRNA processing</keyword>